<dbReference type="Gene3D" id="3.40.50.2000">
    <property type="entry name" value="Glycogen Phosphorylase B"/>
    <property type="match status" value="2"/>
</dbReference>
<dbReference type="Pfam" id="PF00534">
    <property type="entry name" value="Glycos_transf_1"/>
    <property type="match status" value="1"/>
</dbReference>
<keyword evidence="7 10" id="KW-0862">Zinc</keyword>
<feature type="binding site" evidence="10">
    <location>
        <position position="591"/>
    </location>
    <ligand>
        <name>substrate</name>
    </ligand>
</feature>
<dbReference type="GO" id="GO:0097367">
    <property type="term" value="F:carbohydrate derivative binding"/>
    <property type="evidence" value="ECO:0007669"/>
    <property type="project" value="InterPro"/>
</dbReference>
<dbReference type="SUPFAM" id="SSF53756">
    <property type="entry name" value="UDP-Glycosyltransferase/glycogen phosphorylase"/>
    <property type="match status" value="1"/>
</dbReference>
<dbReference type="GO" id="GO:2001061">
    <property type="term" value="P:D-glycero-D-manno-heptose 7-phosphate biosynthetic process"/>
    <property type="evidence" value="ECO:0007669"/>
    <property type="project" value="UniProtKB-UniPathway"/>
</dbReference>
<comment type="function">
    <text evidence="2 10">Catalyzes the isomerization of sedoheptulose 7-phosphate in D-glycero-D-manno-heptose 7-phosphate.</text>
</comment>
<evidence type="ECO:0000256" key="4">
    <source>
        <dbReference type="ARBA" id="ARBA00009894"/>
    </source>
</evidence>
<dbReference type="RefSeq" id="WP_074796873.1">
    <property type="nucleotide sequence ID" value="NZ_FOVJ01000003.1"/>
</dbReference>
<dbReference type="InterPro" id="IPR046348">
    <property type="entry name" value="SIS_dom_sf"/>
</dbReference>
<evidence type="ECO:0000256" key="5">
    <source>
        <dbReference type="ARBA" id="ARBA00022490"/>
    </source>
</evidence>
<keyword evidence="8 10" id="KW-0413">Isomerase</keyword>
<feature type="binding site" evidence="10">
    <location>
        <begin position="470"/>
        <end position="472"/>
    </location>
    <ligand>
        <name>substrate</name>
    </ligand>
</feature>
<dbReference type="InterPro" id="IPR050099">
    <property type="entry name" value="SIS_GmhA/DiaA_subfam"/>
</dbReference>
<dbReference type="InterPro" id="IPR004515">
    <property type="entry name" value="Phosphoheptose_Isoase"/>
</dbReference>
<dbReference type="InterPro" id="IPR001296">
    <property type="entry name" value="Glyco_trans_1"/>
</dbReference>
<comment type="cofactor">
    <cofactor evidence="10">
        <name>Zn(2+)</name>
        <dbReference type="ChEBI" id="CHEBI:29105"/>
    </cofactor>
    <text evidence="10">Binds 1 zinc ion per subunit.</text>
</comment>
<dbReference type="GO" id="GO:0016757">
    <property type="term" value="F:glycosyltransferase activity"/>
    <property type="evidence" value="ECO:0007669"/>
    <property type="project" value="InterPro"/>
</dbReference>
<dbReference type="SUPFAM" id="SSF53697">
    <property type="entry name" value="SIS domain"/>
    <property type="match status" value="1"/>
</dbReference>
<evidence type="ECO:0000256" key="2">
    <source>
        <dbReference type="ARBA" id="ARBA00003172"/>
    </source>
</evidence>
<feature type="binding site" evidence="10">
    <location>
        <position position="483"/>
    </location>
    <ligand>
        <name>Zn(2+)</name>
        <dbReference type="ChEBI" id="CHEBI:29105"/>
    </ligand>
</feature>
<comment type="miscellaneous">
    <text evidence="10">The reaction produces a racemic mixture of D-glycero-alpha-D-manno-heptose 7-phosphate and D-glycero-beta-D-manno-heptose 7-phosphate.</text>
</comment>
<evidence type="ECO:0000256" key="3">
    <source>
        <dbReference type="ARBA" id="ARBA00004496"/>
    </source>
</evidence>
<feature type="domain" description="SIS" evidence="11">
    <location>
        <begin position="455"/>
        <end position="615"/>
    </location>
</feature>
<evidence type="ECO:0000256" key="1">
    <source>
        <dbReference type="ARBA" id="ARBA00000348"/>
    </source>
</evidence>
<evidence type="ECO:0000256" key="10">
    <source>
        <dbReference type="HAMAP-Rule" id="MF_00067"/>
    </source>
</evidence>
<dbReference type="GO" id="GO:0008968">
    <property type="term" value="F:D-sedoheptulose 7-phosphate isomerase activity"/>
    <property type="evidence" value="ECO:0007669"/>
    <property type="project" value="UniProtKB-UniRule"/>
</dbReference>
<evidence type="ECO:0000259" key="11">
    <source>
        <dbReference type="PROSITE" id="PS51464"/>
    </source>
</evidence>
<feature type="binding site" evidence="10">
    <location>
        <position position="591"/>
    </location>
    <ligand>
        <name>Zn(2+)</name>
        <dbReference type="ChEBI" id="CHEBI:29105"/>
    </ligand>
</feature>
<dbReference type="InterPro" id="IPR035461">
    <property type="entry name" value="GmhA/DiaA"/>
</dbReference>
<dbReference type="EC" id="5.3.1.28" evidence="10"/>
<comment type="subunit">
    <text evidence="10">Homotetramer.</text>
</comment>
<dbReference type="Pfam" id="PF13439">
    <property type="entry name" value="Glyco_transf_4"/>
    <property type="match status" value="1"/>
</dbReference>
<dbReference type="GO" id="GO:0008270">
    <property type="term" value="F:zinc ion binding"/>
    <property type="evidence" value="ECO:0007669"/>
    <property type="project" value="UniProtKB-UniRule"/>
</dbReference>
<dbReference type="InterPro" id="IPR001347">
    <property type="entry name" value="SIS_dom"/>
</dbReference>
<feature type="binding site" evidence="10">
    <location>
        <begin position="513"/>
        <end position="514"/>
    </location>
    <ligand>
        <name>substrate</name>
    </ligand>
</feature>
<gene>
    <name evidence="10" type="primary">gmhA</name>
    <name evidence="12" type="ORF">SAMN05216386_1863</name>
</gene>
<comment type="subcellular location">
    <subcellularLocation>
        <location evidence="3 10">Cytoplasm</location>
    </subcellularLocation>
</comment>
<accession>A0A1I5BXG3</accession>
<dbReference type="HAMAP" id="MF_00067">
    <property type="entry name" value="GmhA"/>
    <property type="match status" value="1"/>
</dbReference>
<dbReference type="Proteomes" id="UP000183107">
    <property type="component" value="Unassembled WGS sequence"/>
</dbReference>
<evidence type="ECO:0000256" key="6">
    <source>
        <dbReference type="ARBA" id="ARBA00022723"/>
    </source>
</evidence>
<dbReference type="PROSITE" id="PS51464">
    <property type="entry name" value="SIS"/>
    <property type="match status" value="1"/>
</dbReference>
<evidence type="ECO:0000313" key="13">
    <source>
        <dbReference type="Proteomes" id="UP000183107"/>
    </source>
</evidence>
<reference evidence="13" key="1">
    <citation type="submission" date="2016-10" db="EMBL/GenBank/DDBJ databases">
        <authorList>
            <person name="Varghese N."/>
        </authorList>
    </citation>
    <scope>NUCLEOTIDE SEQUENCE [LARGE SCALE GENOMIC DNA]</scope>
    <source>
        <strain evidence="13">Nsp8</strain>
    </source>
</reference>
<comment type="caution">
    <text evidence="10">Lacks conserved residue(s) required for the propagation of feature annotation.</text>
</comment>
<comment type="similarity">
    <text evidence="4 10">Belongs to the SIS family. GmhA subfamily.</text>
</comment>
<dbReference type="CDD" id="cd03800">
    <property type="entry name" value="GT4_sucrose_synthase"/>
    <property type="match status" value="1"/>
</dbReference>
<feature type="binding site" evidence="10">
    <location>
        <position position="544"/>
    </location>
    <ligand>
        <name>substrate</name>
    </ligand>
</feature>
<comment type="pathway">
    <text evidence="10">Carbohydrate biosynthesis; D-glycero-D-manno-heptose 7-phosphate biosynthesis; D-glycero-alpha-D-manno-heptose 7-phosphate and D-glycero-beta-D-manno-heptose 7-phosphate from sedoheptulose 7-phosphate: step 1/1.</text>
</comment>
<dbReference type="UniPathway" id="UPA00041">
    <property type="reaction ID" value="UER00436"/>
</dbReference>
<name>A0A1I5BXG3_9PROT</name>
<evidence type="ECO:0000256" key="7">
    <source>
        <dbReference type="ARBA" id="ARBA00022833"/>
    </source>
</evidence>
<dbReference type="EMBL" id="FOVJ01000003">
    <property type="protein sequence ID" value="SFN79428.1"/>
    <property type="molecule type" value="Genomic_DNA"/>
</dbReference>
<organism evidence="12 13">
    <name type="scientific">Nitrosospira briensis</name>
    <dbReference type="NCBI Taxonomy" id="35799"/>
    <lineage>
        <taxon>Bacteria</taxon>
        <taxon>Pseudomonadati</taxon>
        <taxon>Pseudomonadota</taxon>
        <taxon>Betaproteobacteria</taxon>
        <taxon>Nitrosomonadales</taxon>
        <taxon>Nitrosomonadaceae</taxon>
        <taxon>Nitrosospira</taxon>
    </lineage>
</organism>
<evidence type="ECO:0000256" key="8">
    <source>
        <dbReference type="ARBA" id="ARBA00023235"/>
    </source>
</evidence>
<feature type="binding site" evidence="10">
    <location>
        <position position="479"/>
    </location>
    <ligand>
        <name>Zn(2+)</name>
        <dbReference type="ChEBI" id="CHEBI:29105"/>
    </ligand>
</feature>
<evidence type="ECO:0000313" key="12">
    <source>
        <dbReference type="EMBL" id="SFN79428.1"/>
    </source>
</evidence>
<dbReference type="InterPro" id="IPR028098">
    <property type="entry name" value="Glyco_trans_4-like_N"/>
</dbReference>
<protein>
    <recommendedName>
        <fullName evidence="10">Phosphoheptose isomerase</fullName>
        <ecNumber evidence="10">5.3.1.28</ecNumber>
    </recommendedName>
    <alternativeName>
        <fullName evidence="10">Sedoheptulose 7-phosphate isomerase</fullName>
    </alternativeName>
</protein>
<dbReference type="Pfam" id="PF13580">
    <property type="entry name" value="SIS_2"/>
    <property type="match status" value="1"/>
</dbReference>
<dbReference type="GO" id="GO:0005737">
    <property type="term" value="C:cytoplasm"/>
    <property type="evidence" value="ECO:0007669"/>
    <property type="project" value="UniProtKB-SubCell"/>
</dbReference>
<feature type="binding site" evidence="10">
    <location>
        <position position="483"/>
    </location>
    <ligand>
        <name>substrate</name>
    </ligand>
</feature>
<feature type="binding site" evidence="10">
    <location>
        <position position="599"/>
    </location>
    <ligand>
        <name>Zn(2+)</name>
        <dbReference type="ChEBI" id="CHEBI:29105"/>
    </ligand>
</feature>
<keyword evidence="9 10" id="KW-0119">Carbohydrate metabolism</keyword>
<dbReference type="AlphaFoldDB" id="A0A1I5BXG3"/>
<dbReference type="PANTHER" id="PTHR30390">
    <property type="entry name" value="SEDOHEPTULOSE 7-PHOSPHATE ISOMERASE / DNAA INITIATOR-ASSOCIATING FACTOR FOR REPLICATION INITIATION"/>
    <property type="match status" value="1"/>
</dbReference>
<keyword evidence="5 10" id="KW-0963">Cytoplasm</keyword>
<dbReference type="Gene3D" id="3.40.50.10490">
    <property type="entry name" value="Glucose-6-phosphate isomerase like protein, domain 1"/>
    <property type="match status" value="1"/>
</dbReference>
<keyword evidence="6 10" id="KW-0479">Metal-binding</keyword>
<dbReference type="GO" id="GO:0005975">
    <property type="term" value="P:carbohydrate metabolic process"/>
    <property type="evidence" value="ECO:0007669"/>
    <property type="project" value="UniProtKB-UniRule"/>
</dbReference>
<keyword evidence="13" id="KW-1185">Reference proteome</keyword>
<dbReference type="PANTHER" id="PTHR30390:SF6">
    <property type="entry name" value="DNAA INITIATOR-ASSOCIATING PROTEIN DIAA"/>
    <property type="match status" value="1"/>
</dbReference>
<dbReference type="CDD" id="cd05006">
    <property type="entry name" value="SIS_GmhA"/>
    <property type="match status" value="1"/>
</dbReference>
<dbReference type="OrthoDB" id="9810929at2"/>
<sequence>MKKRIALISEHASPIAAIGGADTGGQNIAVAELARHLAALGYEIDIFTRWDDRRLPKTLNWRDGIRIIHVEAGPVTFIPKEKLLPYMTAFTKDMLRFIKAENNRYKLIHAHFFMSALVAADIKQKLGIPFIVTFHALARVRRIHQGRNDWFPDEGFAIEERVVAEADQIVALCPQDRDDLINLYQADPGKITVIPNGFRPDEIYPLDKLFVRMALKLDPKEKIILQLGRMVPRKGVDNVIKALGYMRSKHNFEARLLIVGGESDEPDPGITPEIGRLQKLAKAEGVSDLVTFVGRRTRDMLHYYYSAADVFTTTPWYEPFGITPLESMACGTPVIGSNVGGIKSTIVDGKTGFLVPPNDPVLLGRRIIELLSSNKLMMYFKENAIRHVNESYTWMKATHLTANMYERIATQSPLRAEDEDDSLSYIDDSFEALIETIEKSRRKIRLATLDSAQAIYRSLARGGKVLVCGNGGSAAEAQHFAAELVGRFEATGRRGLPVMALTADTAFVTAWANDFTFEEVFARQVEAYGQPGDVLVVISSSGQSPNLLKAIRAARKREMFCIGLLGKEGGAAGELTDINIIVPSNETSRIQEVQLHVLHVLSHLIEQQIMADDQNVIQITEEWSISQFQMAGLSGKTADKRKIRHESTKCDR</sequence>
<comment type="catalytic activity">
    <reaction evidence="1 10">
        <text>2 D-sedoheptulose 7-phosphate = D-glycero-alpha-D-manno-heptose 7-phosphate + D-glycero-beta-D-manno-heptose 7-phosphate</text>
        <dbReference type="Rhea" id="RHEA:27489"/>
        <dbReference type="ChEBI" id="CHEBI:57483"/>
        <dbReference type="ChEBI" id="CHEBI:60203"/>
        <dbReference type="ChEBI" id="CHEBI:60204"/>
        <dbReference type="EC" id="5.3.1.28"/>
    </reaction>
</comment>
<proteinExistence type="inferred from homology"/>
<evidence type="ECO:0000256" key="9">
    <source>
        <dbReference type="ARBA" id="ARBA00023277"/>
    </source>
</evidence>